<feature type="transmembrane region" description="Helical" evidence="1">
    <location>
        <begin position="6"/>
        <end position="27"/>
    </location>
</feature>
<evidence type="ECO:0000313" key="3">
    <source>
        <dbReference type="EMBL" id="SUV18260.1"/>
    </source>
</evidence>
<accession>A0A2S5CXD6</accession>
<reference evidence="3 5" key="2">
    <citation type="submission" date="2018-06" db="EMBL/GenBank/DDBJ databases">
        <authorList>
            <consortium name="Pathogen Informatics"/>
            <person name="Doyle S."/>
        </authorList>
    </citation>
    <scope>NUCLEOTIDE SEQUENCE [LARGE SCALE GENOMIC DNA]</scope>
    <source>
        <strain evidence="3 5">NCTC10338</strain>
    </source>
</reference>
<dbReference type="EMBL" id="PGLV01000001">
    <property type="protein sequence ID" value="POZ55436.1"/>
    <property type="molecule type" value="Genomic_DNA"/>
</dbReference>
<organism evidence="2 4">
    <name type="scientific">Lysinibacillus sphaericus</name>
    <name type="common">Bacillus sphaericus</name>
    <dbReference type="NCBI Taxonomy" id="1421"/>
    <lineage>
        <taxon>Bacteria</taxon>
        <taxon>Bacillati</taxon>
        <taxon>Bacillota</taxon>
        <taxon>Bacilli</taxon>
        <taxon>Bacillales</taxon>
        <taxon>Bacillaceae</taxon>
        <taxon>Lysinibacillus</taxon>
    </lineage>
</organism>
<dbReference type="Proteomes" id="UP000255295">
    <property type="component" value="Unassembled WGS sequence"/>
</dbReference>
<protein>
    <recommendedName>
        <fullName evidence="6">Holin-like toxin</fullName>
    </recommendedName>
</protein>
<reference evidence="2 4" key="1">
    <citation type="submission" date="2017-11" db="EMBL/GenBank/DDBJ databases">
        <title>Genome sequence of Lysinibacillus sphaericus, a lignin-degrading bacteria isolated from municipal solid waste soil.</title>
        <authorList>
            <person name="Persinoti G.F."/>
            <person name="Paixao D.A."/>
            <person name="Bugg T.D."/>
            <person name="Squina F.M."/>
        </authorList>
    </citation>
    <scope>NUCLEOTIDE SEQUENCE [LARGE SCALE GENOMIC DNA]</scope>
    <source>
        <strain evidence="2 4">A1</strain>
    </source>
</reference>
<comment type="caution">
    <text evidence="2">The sequence shown here is derived from an EMBL/GenBank/DDBJ whole genome shotgun (WGS) entry which is preliminary data.</text>
</comment>
<dbReference type="Pfam" id="PF16935">
    <property type="entry name" value="Hol_Tox"/>
    <property type="match status" value="1"/>
</dbReference>
<evidence type="ECO:0008006" key="6">
    <source>
        <dbReference type="Google" id="ProtNLM"/>
    </source>
</evidence>
<name>A0A2S5CXD6_LYSSH</name>
<keyword evidence="1" id="KW-0472">Membrane</keyword>
<evidence type="ECO:0000313" key="2">
    <source>
        <dbReference type="EMBL" id="POZ55436.1"/>
    </source>
</evidence>
<dbReference type="RefSeq" id="WP_219818977.1">
    <property type="nucleotide sequence ID" value="NZ_BJNS01000036.1"/>
</dbReference>
<evidence type="ECO:0000313" key="4">
    <source>
        <dbReference type="Proteomes" id="UP000237319"/>
    </source>
</evidence>
<dbReference type="EMBL" id="UFSZ01000001">
    <property type="protein sequence ID" value="SUV18260.1"/>
    <property type="molecule type" value="Genomic_DNA"/>
</dbReference>
<gene>
    <name evidence="2" type="ORF">LYSIN_00219</name>
    <name evidence="3" type="ORF">NCTC10338_03383</name>
</gene>
<dbReference type="InterPro" id="IPR031616">
    <property type="entry name" value="BsrE-like"/>
</dbReference>
<keyword evidence="1" id="KW-1133">Transmembrane helix</keyword>
<sequence length="31" mass="3532">MTVYESITLMFSFATLIVTILALSFTFSKKK</sequence>
<dbReference type="AlphaFoldDB" id="A0A2S5CXD6"/>
<evidence type="ECO:0000313" key="5">
    <source>
        <dbReference type="Proteomes" id="UP000255295"/>
    </source>
</evidence>
<proteinExistence type="predicted"/>
<dbReference type="Proteomes" id="UP000237319">
    <property type="component" value="Unassembled WGS sequence"/>
</dbReference>
<keyword evidence="1" id="KW-0812">Transmembrane</keyword>
<keyword evidence="4" id="KW-1185">Reference proteome</keyword>
<evidence type="ECO:0000256" key="1">
    <source>
        <dbReference type="SAM" id="Phobius"/>
    </source>
</evidence>